<keyword evidence="2" id="KW-1185">Reference proteome</keyword>
<evidence type="ECO:0000313" key="1">
    <source>
        <dbReference type="EMBL" id="KCZ81048.1"/>
    </source>
</evidence>
<protein>
    <submittedName>
        <fullName evidence="1">Uncharacterized protein</fullName>
    </submittedName>
</protein>
<dbReference type="AlphaFoldDB" id="A0A059F1C5"/>
<reference evidence="1 2" key="2">
    <citation type="submission" date="2014-03" db="EMBL/GenBank/DDBJ databases">
        <title>The Genome Sequence of Anncaliia algerae insect isolate PRA339.</title>
        <authorList>
            <consortium name="The Broad Institute Genome Sequencing Platform"/>
            <consortium name="The Broad Institute Genome Sequencing Center for Infectious Disease"/>
            <person name="Cuomo C."/>
            <person name="Becnel J."/>
            <person name="Sanscrainte N."/>
            <person name="Walker B."/>
            <person name="Young S.K."/>
            <person name="Zeng Q."/>
            <person name="Gargeya S."/>
            <person name="Fitzgerald M."/>
            <person name="Haas B."/>
            <person name="Abouelleil A."/>
            <person name="Alvarado L."/>
            <person name="Arachchi H.M."/>
            <person name="Berlin A.M."/>
            <person name="Chapman S.B."/>
            <person name="Dewar J."/>
            <person name="Goldberg J."/>
            <person name="Griggs A."/>
            <person name="Gujja S."/>
            <person name="Hansen M."/>
            <person name="Howarth C."/>
            <person name="Imamovic A."/>
            <person name="Larimer J."/>
            <person name="McCowan C."/>
            <person name="Murphy C."/>
            <person name="Neiman D."/>
            <person name="Pearson M."/>
            <person name="Priest M."/>
            <person name="Roberts A."/>
            <person name="Saif S."/>
            <person name="Shea T."/>
            <person name="Sisk P."/>
            <person name="Sykes S."/>
            <person name="Wortman J."/>
            <person name="Nusbaum C."/>
            <person name="Birren B."/>
        </authorList>
    </citation>
    <scope>NUCLEOTIDE SEQUENCE [LARGE SCALE GENOMIC DNA]</scope>
    <source>
        <strain evidence="1 2">PRA339</strain>
    </source>
</reference>
<evidence type="ECO:0000313" key="2">
    <source>
        <dbReference type="Proteomes" id="UP000030655"/>
    </source>
</evidence>
<dbReference type="HOGENOM" id="CLU_587887_0_0_1"/>
<dbReference type="EMBL" id="KK365152">
    <property type="protein sequence ID" value="KCZ81048.1"/>
    <property type="molecule type" value="Genomic_DNA"/>
</dbReference>
<sequence length="465" mass="55339">MIFKESFNSQGIILIITGIILCSLCSKSTKDFGNISNKYFSGKEDTHDYKIFRFKLGSKRKLHIDVKKYKETNSVTRKCKLPKIIKQSSPILKLEENLNNKTLVPKEVIETKNAFIEKQMGDCQYLENNFLLLEKRISCTMLKKKYTEEKSKTIKLFLNIENSYGFKLSNIVFRIYRTIKGRQNHNYLATKYFDICLSIKSIISKSYICKTFESSINNFSDQNIKNLYEEYKCFKRWCDLQYNISEIGKIETNQRLYNEYTELLLERNNLYENANLNTEKQSIIFNILKNILYSEKYVLITKYFPELIFLFRTENIKKHRNGMIQKAILNVIKFFQLILLKYDIFLNDFKESNGLTLENFEKAIQTITYDVKFYEKIAIIGHIFENMISFHGFSKRFQNTLEIINFVYFVRAKYYDIFMNFNLSIILNNANNLLKTQSNNKTAYFQSLSEEDNFIYELKQLLYNN</sequence>
<proteinExistence type="predicted"/>
<organism evidence="1 2">
    <name type="scientific">Anncaliia algerae PRA339</name>
    <dbReference type="NCBI Taxonomy" id="1288291"/>
    <lineage>
        <taxon>Eukaryota</taxon>
        <taxon>Fungi</taxon>
        <taxon>Fungi incertae sedis</taxon>
        <taxon>Microsporidia</taxon>
        <taxon>Tubulinosematoidea</taxon>
        <taxon>Tubulinosematidae</taxon>
        <taxon>Anncaliia</taxon>
    </lineage>
</organism>
<reference evidence="2" key="1">
    <citation type="submission" date="2013-02" db="EMBL/GenBank/DDBJ databases">
        <authorList>
            <consortium name="The Broad Institute Genome Sequencing Platform"/>
            <person name="Cuomo C."/>
            <person name="Becnel J."/>
            <person name="Sanscrainte N."/>
            <person name="Walker B."/>
            <person name="Young S.K."/>
            <person name="Zeng Q."/>
            <person name="Gargeya S."/>
            <person name="Fitzgerald M."/>
            <person name="Haas B."/>
            <person name="Abouelleil A."/>
            <person name="Alvarado L."/>
            <person name="Arachchi H.M."/>
            <person name="Berlin A.M."/>
            <person name="Chapman S.B."/>
            <person name="Dewar J."/>
            <person name="Goldberg J."/>
            <person name="Griggs A."/>
            <person name="Gujja S."/>
            <person name="Hansen M."/>
            <person name="Howarth C."/>
            <person name="Imamovic A."/>
            <person name="Larimer J."/>
            <person name="McCowan C."/>
            <person name="Murphy C."/>
            <person name="Neiman D."/>
            <person name="Pearson M."/>
            <person name="Priest M."/>
            <person name="Roberts A."/>
            <person name="Saif S."/>
            <person name="Shea T."/>
            <person name="Sisk P."/>
            <person name="Sykes S."/>
            <person name="Wortman J."/>
            <person name="Nusbaum C."/>
            <person name="Birren B."/>
        </authorList>
    </citation>
    <scope>NUCLEOTIDE SEQUENCE [LARGE SCALE GENOMIC DNA]</scope>
    <source>
        <strain evidence="2">PRA339</strain>
    </source>
</reference>
<accession>A0A059F1C5</accession>
<name>A0A059F1C5_9MICR</name>
<dbReference type="Proteomes" id="UP000030655">
    <property type="component" value="Unassembled WGS sequence"/>
</dbReference>
<gene>
    <name evidence="1" type="ORF">H312_01534</name>
</gene>
<dbReference type="VEuPathDB" id="MicrosporidiaDB:H312_01534"/>
<dbReference type="OrthoDB" id="10394109at2759"/>